<evidence type="ECO:0000256" key="1">
    <source>
        <dbReference type="ARBA" id="ARBA00004123"/>
    </source>
</evidence>
<evidence type="ECO:0000256" key="4">
    <source>
        <dbReference type="ARBA" id="ARBA00023125"/>
    </source>
</evidence>
<dbReference type="AlphaFoldDB" id="A0A6P8WNG1"/>
<proteinExistence type="inferred from homology"/>
<evidence type="ECO:0000256" key="7">
    <source>
        <dbReference type="ARBA" id="ARBA00023242"/>
    </source>
</evidence>
<dbReference type="InParanoid" id="A0A6P8WNG1"/>
<feature type="compositionally biased region" description="Polar residues" evidence="10">
    <location>
        <begin position="261"/>
        <end position="272"/>
    </location>
</feature>
<feature type="coiled-coil region" evidence="9">
    <location>
        <begin position="214"/>
        <end position="248"/>
    </location>
</feature>
<dbReference type="GO" id="GO:0000978">
    <property type="term" value="F:RNA polymerase II cis-regulatory region sequence-specific DNA binding"/>
    <property type="evidence" value="ECO:0007669"/>
    <property type="project" value="TreeGrafter"/>
</dbReference>
<evidence type="ECO:0000256" key="2">
    <source>
        <dbReference type="ARBA" id="ARBA00006951"/>
    </source>
</evidence>
<feature type="compositionally biased region" description="Basic and acidic residues" evidence="10">
    <location>
        <begin position="78"/>
        <end position="90"/>
    </location>
</feature>
<keyword evidence="12" id="KW-1185">Reference proteome</keyword>
<evidence type="ECO:0000256" key="8">
    <source>
        <dbReference type="PIRNR" id="PIRNR005879"/>
    </source>
</evidence>
<evidence type="ECO:0000256" key="5">
    <source>
        <dbReference type="ARBA" id="ARBA00023159"/>
    </source>
</evidence>
<dbReference type="FunFam" id="1.20.5.170:FF:000028">
    <property type="entry name" value="CCAAT/enhancer-binding protein beta"/>
    <property type="match status" value="1"/>
</dbReference>
<organism evidence="12 13">
    <name type="scientific">Gymnodraco acuticeps</name>
    <name type="common">Antarctic dragonfish</name>
    <dbReference type="NCBI Taxonomy" id="8218"/>
    <lineage>
        <taxon>Eukaryota</taxon>
        <taxon>Metazoa</taxon>
        <taxon>Chordata</taxon>
        <taxon>Craniata</taxon>
        <taxon>Vertebrata</taxon>
        <taxon>Euteleostomi</taxon>
        <taxon>Actinopterygii</taxon>
        <taxon>Neopterygii</taxon>
        <taxon>Teleostei</taxon>
        <taxon>Neoteleostei</taxon>
        <taxon>Acanthomorphata</taxon>
        <taxon>Eupercaria</taxon>
        <taxon>Perciformes</taxon>
        <taxon>Notothenioidei</taxon>
        <taxon>Bathydraconidae</taxon>
        <taxon>Gymnodraco</taxon>
    </lineage>
</organism>
<dbReference type="CDD" id="cd14712">
    <property type="entry name" value="bZIP_CEBPB"/>
    <property type="match status" value="1"/>
</dbReference>
<protein>
    <recommendedName>
        <fullName evidence="8">CCAAT/enhancer-binding protein</fullName>
    </recommendedName>
</protein>
<dbReference type="Pfam" id="PF07716">
    <property type="entry name" value="bZIP_2"/>
    <property type="match status" value="1"/>
</dbReference>
<dbReference type="PROSITE" id="PS50217">
    <property type="entry name" value="BZIP"/>
    <property type="match status" value="1"/>
</dbReference>
<feature type="region of interest" description="Disordered" evidence="10">
    <location>
        <begin position="142"/>
        <end position="194"/>
    </location>
</feature>
<dbReference type="KEGG" id="gacu:117557342"/>
<dbReference type="PANTHER" id="PTHR23334">
    <property type="entry name" value="CCAAT/ENHANCER BINDING PROTEIN"/>
    <property type="match status" value="1"/>
</dbReference>
<dbReference type="InterPro" id="IPR046347">
    <property type="entry name" value="bZIP_sf"/>
</dbReference>
<keyword evidence="3 8" id="KW-0805">Transcription regulation</keyword>
<dbReference type="PANTHER" id="PTHR23334:SF5">
    <property type="entry name" value="CCAAT_ENHANCER-BINDING PROTEIN ALPHA"/>
    <property type="match status" value="1"/>
</dbReference>
<dbReference type="GO" id="GO:0030099">
    <property type="term" value="P:myeloid cell differentiation"/>
    <property type="evidence" value="ECO:0007669"/>
    <property type="project" value="TreeGrafter"/>
</dbReference>
<feature type="region of interest" description="Disordered" evidence="10">
    <location>
        <begin position="17"/>
        <end position="43"/>
    </location>
</feature>
<dbReference type="SMART" id="SM00338">
    <property type="entry name" value="BRLZ"/>
    <property type="match status" value="1"/>
</dbReference>
<keyword evidence="7 8" id="KW-0539">Nucleus</keyword>
<dbReference type="InterPro" id="IPR016468">
    <property type="entry name" value="C/EBP_chordates"/>
</dbReference>
<comment type="similarity">
    <text evidence="2 8">Belongs to the bZIP family. C/EBP subfamily.</text>
</comment>
<keyword evidence="6 8" id="KW-0804">Transcription</keyword>
<evidence type="ECO:0000256" key="10">
    <source>
        <dbReference type="SAM" id="MobiDB-lite"/>
    </source>
</evidence>
<feature type="region of interest" description="Disordered" evidence="10">
    <location>
        <begin position="253"/>
        <end position="272"/>
    </location>
</feature>
<sequence>MPGFSVSMEMSQLYEAPRALVHPPPPSQNPYRDPDVIGGEIGDNETSIDLSVYIDPSAFNDDFLADLFHQQGGGARGYQEKPDPAYEPRLRPPPAIKQEHREDPPSFHQYSQKPPLPPHAPPHHLQQHYLEYQISNCAQTTMHLQHPTPPPTPAPSPHLHHHHHHHPLHQRGAGLKSNSNNKKHMDKSSPEYRLRRERNNVAVRKSRDKAKIRNIETQSRVMELSTDNERLRRRVEHLSRELDTLRGVFRQIPEGGGSPVTCGNIQSSPITD</sequence>
<feature type="compositionally biased region" description="Basic residues" evidence="10">
    <location>
        <begin position="158"/>
        <end position="169"/>
    </location>
</feature>
<evidence type="ECO:0000256" key="3">
    <source>
        <dbReference type="ARBA" id="ARBA00023015"/>
    </source>
</evidence>
<keyword evidence="5 8" id="KW-0010">Activator</keyword>
<keyword evidence="9" id="KW-0175">Coiled coil</keyword>
<evidence type="ECO:0000256" key="6">
    <source>
        <dbReference type="ARBA" id="ARBA00023163"/>
    </source>
</evidence>
<dbReference type="GO" id="GO:0006351">
    <property type="term" value="P:DNA-templated transcription"/>
    <property type="evidence" value="ECO:0007669"/>
    <property type="project" value="InterPro"/>
</dbReference>
<feature type="region of interest" description="Disordered" evidence="10">
    <location>
        <begin position="70"/>
        <end position="123"/>
    </location>
</feature>
<dbReference type="GO" id="GO:0000981">
    <property type="term" value="F:DNA-binding transcription factor activity, RNA polymerase II-specific"/>
    <property type="evidence" value="ECO:0007669"/>
    <property type="project" value="TreeGrafter"/>
</dbReference>
<feature type="domain" description="BZIP" evidence="11">
    <location>
        <begin position="189"/>
        <end position="252"/>
    </location>
</feature>
<dbReference type="GO" id="GO:0005634">
    <property type="term" value="C:nucleus"/>
    <property type="evidence" value="ECO:0007669"/>
    <property type="project" value="UniProtKB-SubCell"/>
</dbReference>
<dbReference type="Gene3D" id="1.20.5.170">
    <property type="match status" value="1"/>
</dbReference>
<dbReference type="OrthoDB" id="10032067at2759"/>
<evidence type="ECO:0000256" key="9">
    <source>
        <dbReference type="SAM" id="Coils"/>
    </source>
</evidence>
<comment type="subcellular location">
    <subcellularLocation>
        <location evidence="1 8">Nucleus</location>
    </subcellularLocation>
</comment>
<evidence type="ECO:0000259" key="11">
    <source>
        <dbReference type="PROSITE" id="PS50217"/>
    </source>
</evidence>
<accession>A0A6P8WNG1</accession>
<dbReference type="FunCoup" id="A0A6P8WNG1">
    <property type="interactions" value="762"/>
</dbReference>
<dbReference type="PIRSF" id="PIRSF005879">
    <property type="entry name" value="CCAAT/enhancer-binding"/>
    <property type="match status" value="1"/>
</dbReference>
<feature type="compositionally biased region" description="Pro residues" evidence="10">
    <location>
        <begin position="147"/>
        <end position="156"/>
    </location>
</feature>
<evidence type="ECO:0000313" key="12">
    <source>
        <dbReference type="Proteomes" id="UP000515161"/>
    </source>
</evidence>
<dbReference type="InterPro" id="IPR004827">
    <property type="entry name" value="bZIP"/>
</dbReference>
<gene>
    <name evidence="13" type="primary">LOC117557342</name>
</gene>
<dbReference type="RefSeq" id="XP_034089042.1">
    <property type="nucleotide sequence ID" value="XM_034233151.1"/>
</dbReference>
<dbReference type="InterPro" id="IPR031106">
    <property type="entry name" value="C/EBP"/>
</dbReference>
<reference evidence="13" key="1">
    <citation type="submission" date="2025-08" db="UniProtKB">
        <authorList>
            <consortium name="RefSeq"/>
        </authorList>
    </citation>
    <scope>IDENTIFICATION</scope>
</reference>
<dbReference type="Proteomes" id="UP000515161">
    <property type="component" value="Unplaced"/>
</dbReference>
<evidence type="ECO:0000313" key="13">
    <source>
        <dbReference type="RefSeq" id="XP_034089042.1"/>
    </source>
</evidence>
<keyword evidence="4 8" id="KW-0238">DNA-binding</keyword>
<dbReference type="GeneID" id="117557342"/>
<name>A0A6P8WNG1_GYMAC</name>
<dbReference type="SUPFAM" id="SSF57959">
    <property type="entry name" value="Leucine zipper domain"/>
    <property type="match status" value="1"/>
</dbReference>